<sequence>MVLSNPGYSDAKARASIQFGDLLVAEMQERPATGTATDPQKLNDNATGDFMYTGILNQYGEIRFRVPARLSQYRHFGHATSNGDGTWKIEYQDLGGAWHDWVVGIATRVASWTGFVPSGTITAIAIRMTATLLDSCATNYCGELEVKY</sequence>
<accession>X1E8L9</accession>
<reference evidence="1" key="1">
    <citation type="journal article" date="2014" name="Front. Microbiol.">
        <title>High frequency of phylogenetically diverse reductive dehalogenase-homologous genes in deep subseafloor sedimentary metagenomes.</title>
        <authorList>
            <person name="Kawai M."/>
            <person name="Futagami T."/>
            <person name="Toyoda A."/>
            <person name="Takaki Y."/>
            <person name="Nishi S."/>
            <person name="Hori S."/>
            <person name="Arai W."/>
            <person name="Tsubouchi T."/>
            <person name="Morono Y."/>
            <person name="Uchiyama I."/>
            <person name="Ito T."/>
            <person name="Fujiyama A."/>
            <person name="Inagaki F."/>
            <person name="Takami H."/>
        </authorList>
    </citation>
    <scope>NUCLEOTIDE SEQUENCE</scope>
    <source>
        <strain evidence="1">Expedition CK06-06</strain>
    </source>
</reference>
<name>X1E8L9_9ZZZZ</name>
<gene>
    <name evidence="1" type="ORF">S03H2_00852</name>
</gene>
<protein>
    <submittedName>
        <fullName evidence="1">Uncharacterized protein</fullName>
    </submittedName>
</protein>
<dbReference type="EMBL" id="BARU01000209">
    <property type="protein sequence ID" value="GAH28942.1"/>
    <property type="molecule type" value="Genomic_DNA"/>
</dbReference>
<evidence type="ECO:0000313" key="1">
    <source>
        <dbReference type="EMBL" id="GAH28942.1"/>
    </source>
</evidence>
<organism evidence="1">
    <name type="scientific">marine sediment metagenome</name>
    <dbReference type="NCBI Taxonomy" id="412755"/>
    <lineage>
        <taxon>unclassified sequences</taxon>
        <taxon>metagenomes</taxon>
        <taxon>ecological metagenomes</taxon>
    </lineage>
</organism>
<comment type="caution">
    <text evidence="1">The sequence shown here is derived from an EMBL/GenBank/DDBJ whole genome shotgun (WGS) entry which is preliminary data.</text>
</comment>
<dbReference type="AlphaFoldDB" id="X1E8L9"/>
<proteinExistence type="predicted"/>